<evidence type="ECO:0000256" key="2">
    <source>
        <dbReference type="SAM" id="SignalP"/>
    </source>
</evidence>
<proteinExistence type="predicted"/>
<feature type="chain" id="PRO_5021734672" description="DUF4381 domain-containing protein" evidence="2">
    <location>
        <begin position="23"/>
        <end position="212"/>
    </location>
</feature>
<feature type="transmembrane region" description="Helical" evidence="1">
    <location>
        <begin position="60"/>
        <end position="81"/>
    </location>
</feature>
<dbReference type="AlphaFoldDB" id="A0A521G1T5"/>
<name>A0A521G1T5_9BACT</name>
<keyword evidence="4" id="KW-1185">Reference proteome</keyword>
<comment type="caution">
    <text evidence="3">The sequence shown here is derived from an EMBL/GenBank/DDBJ whole genome shotgun (WGS) entry which is preliminary data.</text>
</comment>
<accession>A0A521G1T5</accession>
<dbReference type="Proteomes" id="UP000316238">
    <property type="component" value="Unassembled WGS sequence"/>
</dbReference>
<dbReference type="EMBL" id="NQJD01000014">
    <property type="protein sequence ID" value="TAA74966.1"/>
    <property type="molecule type" value="Genomic_DNA"/>
</dbReference>
<protein>
    <recommendedName>
        <fullName evidence="5">DUF4381 domain-containing protein</fullName>
    </recommendedName>
</protein>
<evidence type="ECO:0000256" key="1">
    <source>
        <dbReference type="SAM" id="Phobius"/>
    </source>
</evidence>
<feature type="signal peptide" evidence="2">
    <location>
        <begin position="1"/>
        <end position="22"/>
    </location>
</feature>
<keyword evidence="2" id="KW-0732">Signal</keyword>
<keyword evidence="1" id="KW-1133">Transmembrane helix</keyword>
<evidence type="ECO:0000313" key="4">
    <source>
        <dbReference type="Proteomes" id="UP000316238"/>
    </source>
</evidence>
<keyword evidence="1" id="KW-0812">Transmembrane</keyword>
<organism evidence="3 4">
    <name type="scientific">Candidatus Electronema aureum</name>
    <dbReference type="NCBI Taxonomy" id="2005002"/>
    <lineage>
        <taxon>Bacteria</taxon>
        <taxon>Pseudomonadati</taxon>
        <taxon>Thermodesulfobacteriota</taxon>
        <taxon>Desulfobulbia</taxon>
        <taxon>Desulfobulbales</taxon>
        <taxon>Desulfobulbaceae</taxon>
        <taxon>Candidatus Electronema</taxon>
    </lineage>
</organism>
<sequence length="212" mass="23367">MNRWLFLLLLLAMNGFPVRLQAENVAVPLTALGQQVQAAPAVDDELGEIEPPLPLPDQNWLLPAGGVALLVVSGGLLFFYLQRKHTKQQIPPLAHEIALLQLSHAEKLIAAQNGAAFAALFDQTLRGYLEERFGITAPKQTASELIYLLTEDEAKLPELLKTHSENLQSWLHHCDLVKFANATLSQEQMTTLAAELHLFIEASKAEAVKKHG</sequence>
<evidence type="ECO:0000313" key="3">
    <source>
        <dbReference type="EMBL" id="TAA74966.1"/>
    </source>
</evidence>
<reference evidence="3" key="1">
    <citation type="submission" date="2017-07" db="EMBL/GenBank/DDBJ databases">
        <title>The cable genome - Insights into the physiology and evolution of filamentous bacteria capable of sulfide oxidation via long distance electron transfer.</title>
        <authorList>
            <person name="Thorup C."/>
            <person name="Bjerg J.T."/>
            <person name="Schreiber L."/>
            <person name="Nielsen L.P."/>
            <person name="Kjeldsen K.U."/>
            <person name="Boesen T."/>
            <person name="Boggild A."/>
            <person name="Meysman F."/>
            <person name="Geelhoed J."/>
            <person name="Schramm A."/>
        </authorList>
    </citation>
    <scope>NUCLEOTIDE SEQUENCE [LARGE SCALE GENOMIC DNA]</scope>
    <source>
        <strain evidence="3">GS</strain>
    </source>
</reference>
<gene>
    <name evidence="3" type="ORF">CDV28_11451</name>
</gene>
<keyword evidence="1" id="KW-0472">Membrane</keyword>
<evidence type="ECO:0008006" key="5">
    <source>
        <dbReference type="Google" id="ProtNLM"/>
    </source>
</evidence>